<reference evidence="3" key="1">
    <citation type="submission" date="2016-10" db="EMBL/GenBank/DDBJ databases">
        <authorList>
            <person name="Varghese N."/>
            <person name="Submissions S."/>
        </authorList>
    </citation>
    <scope>NUCLEOTIDE SEQUENCE [LARGE SCALE GENOMIC DNA]</scope>
    <source>
        <strain evidence="3">CGMCC 4.7047</strain>
    </source>
</reference>
<dbReference type="EMBL" id="FPAB01000003">
    <property type="protein sequence ID" value="SFS67251.1"/>
    <property type="molecule type" value="Genomic_DNA"/>
</dbReference>
<dbReference type="Pfam" id="PF00248">
    <property type="entry name" value="Aldo_ket_red"/>
    <property type="match status" value="1"/>
</dbReference>
<name>A0A1I6RR95_9ACTN</name>
<dbReference type="CDD" id="cd19086">
    <property type="entry name" value="AKR_AKR11C1"/>
    <property type="match status" value="1"/>
</dbReference>
<feature type="domain" description="NADP-dependent oxidoreductase" evidence="1">
    <location>
        <begin position="19"/>
        <end position="330"/>
    </location>
</feature>
<dbReference type="Gene3D" id="3.20.20.100">
    <property type="entry name" value="NADP-dependent oxidoreductase domain"/>
    <property type="match status" value="1"/>
</dbReference>
<sequence>MTTHFSRTLGRSGITVSALGFGCWAIGGPWQDSAGKPLGWGEVDDRESVRAVRRALDLGVVFFDTADCYGTGRSEEVLGRALKGRREEAVIASKWGNAFDPATRTMLPEPELSPGYVRRALTATLRRLDTDHLDLYQLHIGDAPHGVAEELRAVCEELVAEGLIRAYGWSTDLPDRAKVFAAGPHCASVQLNCNVLEDAPELLALCEAEGLAAINRGPLAMGVLTGKYDSAPGRGASLAPGDIRAEPPGWLRYFRDGRLEPRWRERFEAVRDVLTGGGRTPAQGALAWLWARSPVTVPIPGIRTVAQAEENAAAMEHGPLTAEQLSDIEMLLGRR</sequence>
<protein>
    <submittedName>
        <fullName evidence="2">Predicted oxidoreductase</fullName>
    </submittedName>
</protein>
<evidence type="ECO:0000313" key="3">
    <source>
        <dbReference type="Proteomes" id="UP000198873"/>
    </source>
</evidence>
<evidence type="ECO:0000259" key="1">
    <source>
        <dbReference type="Pfam" id="PF00248"/>
    </source>
</evidence>
<organism evidence="2 3">
    <name type="scientific">Streptomyces harbinensis</name>
    <dbReference type="NCBI Taxonomy" id="1176198"/>
    <lineage>
        <taxon>Bacteria</taxon>
        <taxon>Bacillati</taxon>
        <taxon>Actinomycetota</taxon>
        <taxon>Actinomycetes</taxon>
        <taxon>Kitasatosporales</taxon>
        <taxon>Streptomycetaceae</taxon>
        <taxon>Streptomyces</taxon>
    </lineage>
</organism>
<dbReference type="InterPro" id="IPR053135">
    <property type="entry name" value="AKR2_Oxidoreductase"/>
</dbReference>
<evidence type="ECO:0000313" key="2">
    <source>
        <dbReference type="EMBL" id="SFS67251.1"/>
    </source>
</evidence>
<dbReference type="SUPFAM" id="SSF51430">
    <property type="entry name" value="NAD(P)-linked oxidoreductase"/>
    <property type="match status" value="1"/>
</dbReference>
<gene>
    <name evidence="2" type="ORF">SAMN05444716_103309</name>
</gene>
<dbReference type="PROSITE" id="PS51257">
    <property type="entry name" value="PROKAR_LIPOPROTEIN"/>
    <property type="match status" value="1"/>
</dbReference>
<accession>A0A1I6RR95</accession>
<proteinExistence type="predicted"/>
<keyword evidence="3" id="KW-1185">Reference proteome</keyword>
<dbReference type="PANTHER" id="PTHR43312:SF1">
    <property type="entry name" value="NADP-DEPENDENT OXIDOREDUCTASE DOMAIN-CONTAINING PROTEIN"/>
    <property type="match status" value="1"/>
</dbReference>
<dbReference type="Proteomes" id="UP000198873">
    <property type="component" value="Unassembled WGS sequence"/>
</dbReference>
<dbReference type="PANTHER" id="PTHR43312">
    <property type="entry name" value="D-THREO-ALDOSE 1-DEHYDROGENASE"/>
    <property type="match status" value="1"/>
</dbReference>
<dbReference type="STRING" id="1176198.SAMN05444716_103309"/>
<dbReference type="RefSeq" id="WP_093842757.1">
    <property type="nucleotide sequence ID" value="NZ_FPAB01000003.1"/>
</dbReference>
<dbReference type="AlphaFoldDB" id="A0A1I6RR95"/>
<dbReference type="InterPro" id="IPR023210">
    <property type="entry name" value="NADP_OxRdtase_dom"/>
</dbReference>
<dbReference type="InterPro" id="IPR036812">
    <property type="entry name" value="NAD(P)_OxRdtase_dom_sf"/>
</dbReference>